<dbReference type="Gene3D" id="3.30.470.20">
    <property type="entry name" value="ATP-grasp fold, B domain"/>
    <property type="match status" value="1"/>
</dbReference>
<keyword evidence="4" id="KW-1185">Reference proteome</keyword>
<accession>A0A1E7F2U8</accession>
<dbReference type="Proteomes" id="UP000095751">
    <property type="component" value="Unassembled WGS sequence"/>
</dbReference>
<gene>
    <name evidence="3" type="ORF">FRACYDRAFT_243752</name>
</gene>
<name>A0A1E7F2U8_9STRA</name>
<evidence type="ECO:0000313" key="4">
    <source>
        <dbReference type="Proteomes" id="UP000095751"/>
    </source>
</evidence>
<dbReference type="PROSITE" id="PS50975">
    <property type="entry name" value="ATP_GRASP"/>
    <property type="match status" value="1"/>
</dbReference>
<keyword evidence="1" id="KW-0547">Nucleotide-binding</keyword>
<evidence type="ECO:0000256" key="1">
    <source>
        <dbReference type="PROSITE-ProRule" id="PRU00409"/>
    </source>
</evidence>
<organism evidence="3 4">
    <name type="scientific">Fragilariopsis cylindrus CCMP1102</name>
    <dbReference type="NCBI Taxonomy" id="635003"/>
    <lineage>
        <taxon>Eukaryota</taxon>
        <taxon>Sar</taxon>
        <taxon>Stramenopiles</taxon>
        <taxon>Ochrophyta</taxon>
        <taxon>Bacillariophyta</taxon>
        <taxon>Bacillariophyceae</taxon>
        <taxon>Bacillariophycidae</taxon>
        <taxon>Bacillariales</taxon>
        <taxon>Bacillariaceae</taxon>
        <taxon>Fragilariopsis</taxon>
    </lineage>
</organism>
<dbReference type="EMBL" id="KV784364">
    <property type="protein sequence ID" value="OEU12502.1"/>
    <property type="molecule type" value="Genomic_DNA"/>
</dbReference>
<dbReference type="KEGG" id="fcy:FRACYDRAFT_243752"/>
<protein>
    <recommendedName>
        <fullName evidence="2">ATP-grasp domain-containing protein</fullName>
    </recommendedName>
</protein>
<evidence type="ECO:0000313" key="3">
    <source>
        <dbReference type="EMBL" id="OEU12502.1"/>
    </source>
</evidence>
<sequence length="423" mass="47856">MVVERRARQSIALGNIKTITLNDLQTNINSTIITKNGIDQKQPIRVLVTVHSVKLGLGDLYERGLGLWVGYIIQKYLKVRGVKFRLYMKSILESTKLKSVVGFIKKNKIDYLIPSDVTDTMFVSKYWHEINATGVKFCITPSLSVYEHLEDKWETYQMMTEFQIPTPKTVKYDTELKIEDQPYPFFLKVASGTNAGRGVWHCTNTKELEEALQTKEVKYRGDDNLLLVQTPTYGDIVCAEVIYNHGKPLGFFFAQSVNAEDLAGMGSSYVNSQDAEYKQKHSHQKVILTDEQWESVTKIFHQLGKETKYHGMIDIEFIIAGDNNPQAEPGSLWLLECNPRFSGDIHTTLSNPGFLDLYFQVMNGTIPDTMGCGNYSVGVDMKSTFGNYYPTQFYVSNPLNVLSIQQGLQPRHAVAIIIIVTAS</sequence>
<feature type="domain" description="ATP-grasp" evidence="2">
    <location>
        <begin position="156"/>
        <end position="363"/>
    </location>
</feature>
<dbReference type="InterPro" id="IPR011761">
    <property type="entry name" value="ATP-grasp"/>
</dbReference>
<evidence type="ECO:0000259" key="2">
    <source>
        <dbReference type="PROSITE" id="PS50975"/>
    </source>
</evidence>
<proteinExistence type="predicted"/>
<dbReference type="InParanoid" id="A0A1E7F2U8"/>
<dbReference type="GO" id="GO:0005524">
    <property type="term" value="F:ATP binding"/>
    <property type="evidence" value="ECO:0007669"/>
    <property type="project" value="UniProtKB-UniRule"/>
</dbReference>
<dbReference type="OrthoDB" id="223552at2759"/>
<reference evidence="3 4" key="1">
    <citation type="submission" date="2016-09" db="EMBL/GenBank/DDBJ databases">
        <title>Extensive genetic diversity and differential bi-allelic expression allows diatom success in the polar Southern Ocean.</title>
        <authorList>
            <consortium name="DOE Joint Genome Institute"/>
            <person name="Mock T."/>
            <person name="Otillar R.P."/>
            <person name="Strauss J."/>
            <person name="Dupont C."/>
            <person name="Frickenhaus S."/>
            <person name="Maumus F."/>
            <person name="Mcmullan M."/>
            <person name="Sanges R."/>
            <person name="Schmutz J."/>
            <person name="Toseland A."/>
            <person name="Valas R."/>
            <person name="Veluchamy A."/>
            <person name="Ward B.J."/>
            <person name="Allen A."/>
            <person name="Barry K."/>
            <person name="Falciatore A."/>
            <person name="Ferrante M."/>
            <person name="Fortunato A.E."/>
            <person name="Gloeckner G."/>
            <person name="Gruber A."/>
            <person name="Hipkin R."/>
            <person name="Janech M."/>
            <person name="Kroth P."/>
            <person name="Leese F."/>
            <person name="Lindquist E."/>
            <person name="Lyon B.R."/>
            <person name="Martin J."/>
            <person name="Mayer C."/>
            <person name="Parker M."/>
            <person name="Quesneville H."/>
            <person name="Raymond J."/>
            <person name="Uhlig C."/>
            <person name="Valentin K.U."/>
            <person name="Worden A.Z."/>
            <person name="Armbrust E.V."/>
            <person name="Bowler C."/>
            <person name="Green B."/>
            <person name="Moulton V."/>
            <person name="Van Oosterhout C."/>
            <person name="Grigoriev I."/>
        </authorList>
    </citation>
    <scope>NUCLEOTIDE SEQUENCE [LARGE SCALE GENOMIC DNA]</scope>
    <source>
        <strain evidence="3 4">CCMP1102</strain>
    </source>
</reference>
<keyword evidence="1" id="KW-0067">ATP-binding</keyword>
<dbReference type="AlphaFoldDB" id="A0A1E7F2U8"/>
<dbReference type="SUPFAM" id="SSF56059">
    <property type="entry name" value="Glutathione synthetase ATP-binding domain-like"/>
    <property type="match status" value="1"/>
</dbReference>
<dbReference type="Gene3D" id="3.30.1490.20">
    <property type="entry name" value="ATP-grasp fold, A domain"/>
    <property type="match status" value="1"/>
</dbReference>
<dbReference type="InterPro" id="IPR013815">
    <property type="entry name" value="ATP_grasp_subdomain_1"/>
</dbReference>
<dbReference type="GO" id="GO:0046872">
    <property type="term" value="F:metal ion binding"/>
    <property type="evidence" value="ECO:0007669"/>
    <property type="project" value="InterPro"/>
</dbReference>